<evidence type="ECO:0000313" key="1">
    <source>
        <dbReference type="EMBL" id="AAY49030.1"/>
    </source>
</evidence>
<evidence type="ECO:0000313" key="2">
    <source>
        <dbReference type="Proteomes" id="UP000000420"/>
    </source>
</evidence>
<proteinExistence type="predicted"/>
<organism evidence="1 2">
    <name type="scientific">Xanthomonas campestris pv. campestris (strain 8004)</name>
    <dbReference type="NCBI Taxonomy" id="314565"/>
    <lineage>
        <taxon>Bacteria</taxon>
        <taxon>Pseudomonadati</taxon>
        <taxon>Pseudomonadota</taxon>
        <taxon>Gammaproteobacteria</taxon>
        <taxon>Lysobacterales</taxon>
        <taxon>Lysobacteraceae</taxon>
        <taxon>Xanthomonas</taxon>
    </lineage>
</organism>
<gene>
    <name evidence="1" type="ordered locus">XC_1967</name>
</gene>
<reference evidence="1 2" key="1">
    <citation type="journal article" date="2005" name="Genome Res.">
        <title>Comparative and functional genomic analyses of the pathogenicity of phytopathogen Xanthomonas campestris pv. campestris.</title>
        <authorList>
            <person name="Qian W."/>
            <person name="Jia Y."/>
            <person name="Ren S.X."/>
            <person name="He Y.Q."/>
            <person name="Feng J.X."/>
            <person name="Lu L.F."/>
            <person name="Sun Q."/>
            <person name="Ying G."/>
            <person name="Tang D.J."/>
            <person name="Tang H."/>
            <person name="Wu W."/>
            <person name="Hao P."/>
            <person name="Wang L."/>
            <person name="Jiang B.L."/>
            <person name="Zeng S."/>
            <person name="Gu W.Y."/>
            <person name="Lu G."/>
            <person name="Rong L."/>
            <person name="Tian Y."/>
            <person name="Yao Z."/>
            <person name="Fu G."/>
            <person name="Chen B."/>
            <person name="Fang R."/>
            <person name="Qiang B."/>
            <person name="Chen Z."/>
            <person name="Zhao G.P."/>
            <person name="Tang J.L."/>
            <person name="He C."/>
        </authorList>
    </citation>
    <scope>NUCLEOTIDE SEQUENCE [LARGE SCALE GENOMIC DNA]</scope>
    <source>
        <strain evidence="1 2">8004</strain>
    </source>
</reference>
<dbReference type="KEGG" id="xcb:XC_1967"/>
<accession>A0A0H2X8U3</accession>
<sequence length="58" mass="6432">MAIDSEQKLRILRDIHATTPVSEEEADWAVRAGYATHAEDADIDLTHEGRKALDDGQV</sequence>
<protein>
    <submittedName>
        <fullName evidence="1">Uncharacterized protein</fullName>
    </submittedName>
</protein>
<dbReference type="Proteomes" id="UP000000420">
    <property type="component" value="Chromosome"/>
</dbReference>
<dbReference type="AlphaFoldDB" id="A0A0H2X8U3"/>
<dbReference type="RefSeq" id="WP_011037297.1">
    <property type="nucleotide sequence ID" value="NC_007086.1"/>
</dbReference>
<dbReference type="GeneID" id="58013281"/>
<name>A0A0H2X8U3_XANC8</name>
<dbReference type="HOGENOM" id="CLU_193906_0_0_6"/>
<dbReference type="EMBL" id="CP000050">
    <property type="protein sequence ID" value="AAY49030.1"/>
    <property type="molecule type" value="Genomic_DNA"/>
</dbReference>